<evidence type="ECO:0000313" key="2">
    <source>
        <dbReference type="EMBL" id="OMJ73267.1"/>
    </source>
</evidence>
<gene>
    <name evidence="2" type="ORF">SteCoe_28078</name>
</gene>
<evidence type="ECO:0000256" key="1">
    <source>
        <dbReference type="SAM" id="MobiDB-lite"/>
    </source>
</evidence>
<feature type="compositionally biased region" description="Polar residues" evidence="1">
    <location>
        <begin position="319"/>
        <end position="331"/>
    </location>
</feature>
<comment type="caution">
    <text evidence="2">The sequence shown here is derived from an EMBL/GenBank/DDBJ whole genome shotgun (WGS) entry which is preliminary data.</text>
</comment>
<dbReference type="AlphaFoldDB" id="A0A1R2B939"/>
<feature type="region of interest" description="Disordered" evidence="1">
    <location>
        <begin position="319"/>
        <end position="338"/>
    </location>
</feature>
<evidence type="ECO:0000313" key="3">
    <source>
        <dbReference type="Proteomes" id="UP000187209"/>
    </source>
</evidence>
<accession>A0A1R2B939</accession>
<organism evidence="2 3">
    <name type="scientific">Stentor coeruleus</name>
    <dbReference type="NCBI Taxonomy" id="5963"/>
    <lineage>
        <taxon>Eukaryota</taxon>
        <taxon>Sar</taxon>
        <taxon>Alveolata</taxon>
        <taxon>Ciliophora</taxon>
        <taxon>Postciliodesmatophora</taxon>
        <taxon>Heterotrichea</taxon>
        <taxon>Heterotrichida</taxon>
        <taxon>Stentoridae</taxon>
        <taxon>Stentor</taxon>
    </lineage>
</organism>
<name>A0A1R2B939_9CILI</name>
<dbReference type="EMBL" id="MPUH01000834">
    <property type="protein sequence ID" value="OMJ73267.1"/>
    <property type="molecule type" value="Genomic_DNA"/>
</dbReference>
<dbReference type="Proteomes" id="UP000187209">
    <property type="component" value="Unassembled WGS sequence"/>
</dbReference>
<protein>
    <submittedName>
        <fullName evidence="2">Uncharacterized protein</fullName>
    </submittedName>
</protein>
<sequence length="490" mass="56837">MERGKRGKWGLTFDRGLKFDSLRIKSTVIKKSELHRGRKNSLMLIIKIAKNFLRKYLDKWNKACLKSYRREIKLKEALTPVITSKSKLIRAKTVRMEKTCMSSVLDKEKEQFFNSRQNTINKLESTIKMFKFLCKLAYPWLKSSFYLMKILTAKDLLVSLLKCRFKKLIDRFSKSLSLRKLSITTTEYISITPGPRKAENCSVIQESSFNLIPSRNIFSPVNINYRYTNTFEKSPYNSFDLPNLSSLESLDGISFDNNIHNVIKYSEICPMNSHYQTPPQTIPCQDDSLVELEDRYEGIESELSPILMPYDIEIKDNFQLTDPGKSSSSSIPKDLQLQGSKEDTVPVMPYCGKSESIEIVKGIKSLSNGEDNQEKIIPLRIKNDHQKKNHTVISKKNPLSINIDDEDNRKGIQSIDRSIVTLAVRAKRYKESLFVCNLHNKYLRGRAFQGMVGYMKTMKKRYKGLEMLVRLFRDKNLENFVSLQRNLYVN</sequence>
<proteinExistence type="predicted"/>
<keyword evidence="3" id="KW-1185">Reference proteome</keyword>
<reference evidence="2 3" key="1">
    <citation type="submission" date="2016-11" db="EMBL/GenBank/DDBJ databases">
        <title>The macronuclear genome of Stentor coeruleus: a giant cell with tiny introns.</title>
        <authorList>
            <person name="Slabodnick M."/>
            <person name="Ruby J.G."/>
            <person name="Reiff S.B."/>
            <person name="Swart E.C."/>
            <person name="Gosai S."/>
            <person name="Prabakaran S."/>
            <person name="Witkowska E."/>
            <person name="Larue G.E."/>
            <person name="Fisher S."/>
            <person name="Freeman R.M."/>
            <person name="Gunawardena J."/>
            <person name="Chu W."/>
            <person name="Stover N.A."/>
            <person name="Gregory B.D."/>
            <person name="Nowacki M."/>
            <person name="Derisi J."/>
            <person name="Roy S.W."/>
            <person name="Marshall W.F."/>
            <person name="Sood P."/>
        </authorList>
    </citation>
    <scope>NUCLEOTIDE SEQUENCE [LARGE SCALE GENOMIC DNA]</scope>
    <source>
        <strain evidence="2">WM001</strain>
    </source>
</reference>